<evidence type="ECO:0000256" key="7">
    <source>
        <dbReference type="SAM" id="MobiDB-lite"/>
    </source>
</evidence>
<comment type="caution">
    <text evidence="9">The sequence shown here is derived from an EMBL/GenBank/DDBJ whole genome shotgun (WGS) entry which is preliminary data.</text>
</comment>
<reference evidence="10 11" key="1">
    <citation type="submission" date="2019-03" db="EMBL/GenBank/DDBJ databases">
        <title>Sequencing 25 genomes of Wallemia mellicola.</title>
        <authorList>
            <person name="Gostincar C."/>
        </authorList>
    </citation>
    <scope>NUCLEOTIDE SEQUENCE [LARGE SCALE GENOMIC DNA]</scope>
    <source>
        <strain evidence="8 10">EXF-1262</strain>
        <strain evidence="9 11">EXF-1274</strain>
    </source>
</reference>
<dbReference type="EMBL" id="SPRH01000046">
    <property type="protein sequence ID" value="TIB97627.1"/>
    <property type="molecule type" value="Genomic_DNA"/>
</dbReference>
<evidence type="ECO:0000256" key="5">
    <source>
        <dbReference type="ARBA" id="ARBA00023136"/>
    </source>
</evidence>
<gene>
    <name evidence="6" type="primary">MDM10</name>
    <name evidence="9" type="ORF">E3Q02_03605</name>
    <name evidence="8" type="ORF">E3Q17_03338</name>
</gene>
<organism evidence="9 11">
    <name type="scientific">Wallemia mellicola</name>
    <dbReference type="NCBI Taxonomy" id="1708541"/>
    <lineage>
        <taxon>Eukaryota</taxon>
        <taxon>Fungi</taxon>
        <taxon>Dikarya</taxon>
        <taxon>Basidiomycota</taxon>
        <taxon>Wallemiomycotina</taxon>
        <taxon>Wallemiomycetes</taxon>
        <taxon>Wallemiales</taxon>
        <taxon>Wallemiaceae</taxon>
        <taxon>Wallemia</taxon>
    </lineage>
</organism>
<feature type="region of interest" description="Disordered" evidence="7">
    <location>
        <begin position="203"/>
        <end position="228"/>
    </location>
</feature>
<dbReference type="GO" id="GO:0032865">
    <property type="term" value="C:ERMES complex"/>
    <property type="evidence" value="ECO:0007669"/>
    <property type="project" value="UniProtKB-UniRule"/>
</dbReference>
<proteinExistence type="inferred from homology"/>
<evidence type="ECO:0000313" key="10">
    <source>
        <dbReference type="Proteomes" id="UP000307169"/>
    </source>
</evidence>
<dbReference type="GO" id="GO:0015914">
    <property type="term" value="P:phospholipid transport"/>
    <property type="evidence" value="ECO:0007669"/>
    <property type="project" value="TreeGrafter"/>
</dbReference>
<evidence type="ECO:0000256" key="1">
    <source>
        <dbReference type="ARBA" id="ARBA00022452"/>
    </source>
</evidence>
<evidence type="ECO:0000256" key="2">
    <source>
        <dbReference type="ARBA" id="ARBA00022692"/>
    </source>
</evidence>
<comment type="domain">
    <text evidence="6">Lacks alpha-helical transmembrane segments, suggesting that it resides in the membrane via beta-sheet conformations similar to those predicted for other outer membrane proteins and porin.</text>
</comment>
<keyword evidence="2 6" id="KW-0812">Transmembrane</keyword>
<name>A0A4T0R783_9BASI</name>
<dbReference type="GO" id="GO:0070096">
    <property type="term" value="P:mitochondrial outer membrane translocase complex assembly"/>
    <property type="evidence" value="ECO:0007669"/>
    <property type="project" value="UniProtKB-UniRule"/>
</dbReference>
<sequence length="447" mass="48846">MINYAEYILRSYFRATEWNPDAQYSNLNRASAAILDFYPPQALSVSLSSCPTQAFASSCSLSILPSLSGSLAYLASSIDLPKDKPSLHSLVHTFNISALPKKPEYDPSRKDQLLYGQLHLPSSRLHSLYTRRLSPQSQLLISSISHPRPPTREEPSEMYITYQKDQGNYASELSYSVADGMASASSLFHFGLIDKNYRENSESSISDNKVVSSKRIDEDPDGDGSTGLKGHFSLGGEIYASAQEKSAGVSTGLRFQTLPETQSPPTVLVALLSPITGYLSGTYSATIAKGLSVASRFEFNLYSYESVTTLGAEWAIPRSHPDEDEYFDENLQEMVKPHPEEGTISLLNQGAASLAIQDVRHTNQNTTTKSSTPIPLSASAAINENDPIQGYLKARMTTEKSITLQYAGRLKSMLVSLGLVADLSNPHKPVQSIGLELQYLSPGNEPN</sequence>
<dbReference type="GO" id="GO:0045040">
    <property type="term" value="P:protein insertion into mitochondrial outer membrane"/>
    <property type="evidence" value="ECO:0007669"/>
    <property type="project" value="UniProtKB-UniRule"/>
</dbReference>
<evidence type="ECO:0000256" key="4">
    <source>
        <dbReference type="ARBA" id="ARBA00023128"/>
    </source>
</evidence>
<dbReference type="HAMAP" id="MF_03102">
    <property type="entry name" value="Mdm10"/>
    <property type="match status" value="1"/>
</dbReference>
<dbReference type="Proteomes" id="UP000307169">
    <property type="component" value="Unassembled WGS sequence"/>
</dbReference>
<evidence type="ECO:0000313" key="8">
    <source>
        <dbReference type="EMBL" id="TIB97627.1"/>
    </source>
</evidence>
<dbReference type="PANTHER" id="PTHR28035">
    <property type="entry name" value="MITOCHONDRIAL DISTRIBUTION AND MORPHOLOGY PROTEIN 10"/>
    <property type="match status" value="1"/>
</dbReference>
<comment type="function">
    <text evidence="6">Component of the ERMES/MDM complex, which serves as a molecular tether to connect the endoplasmic reticulum and mitochondria. Components of this complex are involved in the control of mitochondrial shape and protein biogenesis and may function in phospholipid exchange. MDM10 is involved in the late assembly steps of the general translocase of the mitochondrial outer membrane (TOM complex). Functions in the TOM40-specific route of the assembly of outer membrane beta-barrel proteins, including the association of TOM40 with the receptor TOM22 and small TOM proteins. Can associate with the SAM(core) complex as well as the MDM12-MMM1 complex, both involved in late steps of the major beta-barrel assembly pathway, that is responsible for biogenesis of all outer membrane beta-barrel proteins. May act as a switch that shuttles between both complexes and channels precursor proteins into the TOM40-specific pathway. Plays a role in mitochondrial morphology and in the inheritance of mitochondria.</text>
</comment>
<keyword evidence="1 6" id="KW-1134">Transmembrane beta strand</keyword>
<dbReference type="Proteomes" id="UP000309601">
    <property type="component" value="Unassembled WGS sequence"/>
</dbReference>
<comment type="subunit">
    <text evidence="6">Component of the ER-mitochondria encounter structure (ERMES) or MDM complex, composed of MMM1, MDM10, MDM12 and MDM34. Associates with the mitochondrial outer membrane sorting assembly machinery SAM(core) complex.</text>
</comment>
<accession>A0A4T0R783</accession>
<dbReference type="GO" id="GO:0051654">
    <property type="term" value="P:establishment of mitochondrion localization"/>
    <property type="evidence" value="ECO:0007669"/>
    <property type="project" value="TreeGrafter"/>
</dbReference>
<evidence type="ECO:0000313" key="9">
    <source>
        <dbReference type="EMBL" id="TIC62220.1"/>
    </source>
</evidence>
<protein>
    <recommendedName>
        <fullName evidence="6">Mitochondrial distribution and morphology protein 10</fullName>
    </recommendedName>
    <alternativeName>
        <fullName evidence="6">Mitochondrial inheritance component MDM10</fullName>
    </alternativeName>
</protein>
<comment type="subcellular location">
    <subcellularLocation>
        <location evidence="6">Mitochondrion outer membrane</location>
        <topology evidence="6">Multi-pass membrane protein</topology>
    </subcellularLocation>
    <text evidence="6">The ERMES/MDM complex localizes to a few discrete foci (around 10 per single cell), that represent mitochondria-endoplasmic reticulum junctions. These foci are often found next to mtDNA nucleoids.</text>
</comment>
<dbReference type="GO" id="GO:1990456">
    <property type="term" value="P:mitochondrion-endoplasmic reticulum membrane tethering"/>
    <property type="evidence" value="ECO:0007669"/>
    <property type="project" value="UniProtKB-UniRule"/>
</dbReference>
<dbReference type="PANTHER" id="PTHR28035:SF1">
    <property type="entry name" value="MITOCHONDRIAL DISTRIBUTION AND MORPHOLOGY PROTEIN 10"/>
    <property type="match status" value="1"/>
</dbReference>
<evidence type="ECO:0000313" key="11">
    <source>
        <dbReference type="Proteomes" id="UP000309601"/>
    </source>
</evidence>
<comment type="similarity">
    <text evidence="6">Belongs to the MDM10 family.</text>
</comment>
<dbReference type="GO" id="GO:0001401">
    <property type="term" value="C:SAM complex"/>
    <property type="evidence" value="ECO:0007669"/>
    <property type="project" value="TreeGrafter"/>
</dbReference>
<dbReference type="EMBL" id="SPRW01000050">
    <property type="protein sequence ID" value="TIC62220.1"/>
    <property type="molecule type" value="Genomic_DNA"/>
</dbReference>
<dbReference type="AlphaFoldDB" id="A0A4T0R783"/>
<evidence type="ECO:0000256" key="3">
    <source>
        <dbReference type="ARBA" id="ARBA00022787"/>
    </source>
</evidence>
<keyword evidence="3 6" id="KW-1000">Mitochondrion outer membrane</keyword>
<evidence type="ECO:0000256" key="6">
    <source>
        <dbReference type="HAMAP-Rule" id="MF_03102"/>
    </source>
</evidence>
<keyword evidence="4 6" id="KW-0496">Mitochondrion</keyword>
<dbReference type="Pfam" id="PF12519">
    <property type="entry name" value="MDM10"/>
    <property type="match status" value="1"/>
</dbReference>
<keyword evidence="5 6" id="KW-0472">Membrane</keyword>
<dbReference type="InterPro" id="IPR027539">
    <property type="entry name" value="Mdm10"/>
</dbReference>